<evidence type="ECO:0000259" key="3">
    <source>
        <dbReference type="PROSITE" id="PS51866"/>
    </source>
</evidence>
<dbReference type="InterPro" id="IPR004606">
    <property type="entry name" value="Mop_domain"/>
</dbReference>
<dbReference type="SUPFAM" id="SSF50331">
    <property type="entry name" value="MOP-like"/>
    <property type="match status" value="2"/>
</dbReference>
<dbReference type="AlphaFoldDB" id="A0A2K2UE71"/>
<evidence type="ECO:0000256" key="1">
    <source>
        <dbReference type="ARBA" id="ARBA00022505"/>
    </source>
</evidence>
<dbReference type="PROSITE" id="PS51866">
    <property type="entry name" value="MOP"/>
    <property type="match status" value="2"/>
</dbReference>
<dbReference type="NCBIfam" id="TIGR00638">
    <property type="entry name" value="Mop"/>
    <property type="match status" value="1"/>
</dbReference>
<dbReference type="Gene3D" id="2.40.50.100">
    <property type="match status" value="2"/>
</dbReference>
<proteinExistence type="predicted"/>
<keyword evidence="1 2" id="KW-0500">Molybdenum</keyword>
<feature type="domain" description="Mop" evidence="3">
    <location>
        <begin position="2"/>
        <end position="67"/>
    </location>
</feature>
<feature type="domain" description="Mop" evidence="3">
    <location>
        <begin position="74"/>
        <end position="140"/>
    </location>
</feature>
<dbReference type="EMBL" id="PPEK01000001">
    <property type="protein sequence ID" value="PNV68549.1"/>
    <property type="molecule type" value="Genomic_DNA"/>
</dbReference>
<dbReference type="Proteomes" id="UP000236197">
    <property type="component" value="Unassembled WGS sequence"/>
</dbReference>
<dbReference type="InterPro" id="IPR008995">
    <property type="entry name" value="Mo/tungstate-bd_C_term_dom"/>
</dbReference>
<dbReference type="RefSeq" id="WP_103263875.1">
    <property type="nucleotide sequence ID" value="NZ_CABMLE010000001.1"/>
</dbReference>
<dbReference type="OrthoDB" id="122515at2"/>
<organism evidence="4 5">
    <name type="scientific">Enteroscipio rubneri</name>
    <dbReference type="NCBI Taxonomy" id="2070686"/>
    <lineage>
        <taxon>Bacteria</taxon>
        <taxon>Bacillati</taxon>
        <taxon>Actinomycetota</taxon>
        <taxon>Coriobacteriia</taxon>
        <taxon>Eggerthellales</taxon>
        <taxon>Eggerthellaceae</taxon>
        <taxon>Enteroscipio</taxon>
    </lineage>
</organism>
<evidence type="ECO:0000313" key="5">
    <source>
        <dbReference type="Proteomes" id="UP000236197"/>
    </source>
</evidence>
<dbReference type="Pfam" id="PF03459">
    <property type="entry name" value="TOBE"/>
    <property type="match status" value="2"/>
</dbReference>
<protein>
    <submittedName>
        <fullName evidence="4">Transporter</fullName>
    </submittedName>
</protein>
<dbReference type="InterPro" id="IPR005116">
    <property type="entry name" value="Transp-assoc_OB_typ1"/>
</dbReference>
<reference evidence="5" key="1">
    <citation type="submission" date="2018-01" db="EMBL/GenBank/DDBJ databases">
        <title>Rubneribacter badeniensis gen. nov., sp. nov., and Colonibacter rubneri, gen. nov., sp. nov., WGS of new members of the Eggerthellaceae.</title>
        <authorList>
            <person name="Danylec N."/>
            <person name="Stoll D.A."/>
            <person name="Doetsch A."/>
            <person name="Kulling S.E."/>
            <person name="Huch M."/>
        </authorList>
    </citation>
    <scope>NUCLEOTIDE SEQUENCE [LARGE SCALE GENOMIC DNA]</scope>
    <source>
        <strain evidence="5">ResAG-96</strain>
    </source>
</reference>
<accession>A0A2K2UE71</accession>
<evidence type="ECO:0000313" key="4">
    <source>
        <dbReference type="EMBL" id="PNV68549.1"/>
    </source>
</evidence>
<dbReference type="GO" id="GO:0015689">
    <property type="term" value="P:molybdate ion transport"/>
    <property type="evidence" value="ECO:0007669"/>
    <property type="project" value="InterPro"/>
</dbReference>
<name>A0A2K2UE71_9ACTN</name>
<evidence type="ECO:0000256" key="2">
    <source>
        <dbReference type="PROSITE-ProRule" id="PRU01213"/>
    </source>
</evidence>
<keyword evidence="5" id="KW-1185">Reference proteome</keyword>
<comment type="caution">
    <text evidence="4">The sequence shown here is derived from an EMBL/GenBank/DDBJ whole genome shotgun (WGS) entry which is preliminary data.</text>
</comment>
<gene>
    <name evidence="4" type="ORF">C2L71_00750</name>
</gene>
<sequence>MWISARNRLEGTITTIAEGGANGIVSIDLGFATVKADIPMESVNELMLEEGKRVFAVIKATDIMIATGSEPLANLSARNQLPGVITYVNKSLVNGHVSMQLPSGGMMMASITREAIDELGLAEEDNAIAIFSETDVMVGTED</sequence>